<dbReference type="EMBL" id="LS992241">
    <property type="protein sequence ID" value="SYX82186.1"/>
    <property type="molecule type" value="Genomic_DNA"/>
</dbReference>
<evidence type="ECO:0000313" key="2">
    <source>
        <dbReference type="Proteomes" id="UP000304148"/>
    </source>
</evidence>
<dbReference type="RefSeq" id="WP_138184622.1">
    <property type="nucleotide sequence ID" value="NZ_LS992241.1"/>
</dbReference>
<sequence length="76" mass="8866">MFNKHILLITYGSWSDNSRQLPGSHIAYFAVKASDFQVAQQQDKHLIFIGLREGWTLEGKVWHAEKDGRIHMMPFH</sequence>
<accession>A0A383R775</accession>
<dbReference type="AlphaFoldDB" id="A0A383R775"/>
<evidence type="ECO:0000313" key="1">
    <source>
        <dbReference type="EMBL" id="SYX82186.1"/>
    </source>
</evidence>
<reference evidence="2" key="1">
    <citation type="submission" date="2018-08" db="EMBL/GenBank/DDBJ databases">
        <authorList>
            <person name="Chevrot R."/>
        </authorList>
    </citation>
    <scope>NUCLEOTIDE SEQUENCE [LARGE SCALE GENOMIC DNA]</scope>
</reference>
<protein>
    <submittedName>
        <fullName evidence="1">Uncharacterized protein</fullName>
    </submittedName>
</protein>
<organism evidence="1 2">
    <name type="scientific">Paenibacillus alvei</name>
    <name type="common">Bacillus alvei</name>
    <dbReference type="NCBI Taxonomy" id="44250"/>
    <lineage>
        <taxon>Bacteria</taxon>
        <taxon>Bacillati</taxon>
        <taxon>Bacillota</taxon>
        <taxon>Bacilli</taxon>
        <taxon>Bacillales</taxon>
        <taxon>Paenibacillaceae</taxon>
        <taxon>Paenibacillus</taxon>
    </lineage>
</organism>
<name>A0A383R775_PAEAL</name>
<proteinExistence type="predicted"/>
<gene>
    <name evidence="1" type="ORF">PBLR_10606</name>
</gene>
<dbReference type="Proteomes" id="UP000304148">
    <property type="component" value="Chromosome"/>
</dbReference>